<dbReference type="STRING" id="1878942.GCA_900128755_01616"/>
<dbReference type="SUPFAM" id="SSF116734">
    <property type="entry name" value="DNA methylase specificity domain"/>
    <property type="match status" value="1"/>
</dbReference>
<sequence>MLYAKNAWRIIMTNLAGLAASLASFIWKNAEDLWQDFKYIDFGKIILPFTFLRCLECVLEPTRKAVFEAYEDFKDGGFDLDLILANLNLTDYENVPLMENIRDYFTREVLLYLPDAYCDETYCDDKDKQVGGVRFEINFNRCFCKYVTPRKLAEKDIEDVDGAYPVMSFGGESAKASACIFNGESVLLEGKGTIDKPLYINGPSRTVDTLFYTKITDNAFPKFVYYSTQTIPFGHYSTNTVLPSMTGEDLSSHLIAVPEFFEQRAITNTLNREATHIVQLTEKSQHSINLLKERSSAPITASVTGQIDLRE</sequence>
<evidence type="ECO:0000259" key="3">
    <source>
        <dbReference type="Pfam" id="PF12161"/>
    </source>
</evidence>
<protein>
    <recommendedName>
        <fullName evidence="3">N6 adenine-specific DNA methyltransferase N-terminal domain-containing protein</fullName>
    </recommendedName>
</protein>
<dbReference type="EMBL" id="CP021659">
    <property type="protein sequence ID" value="AWK13645.1"/>
    <property type="molecule type" value="Genomic_DNA"/>
</dbReference>
<dbReference type="AlphaFoldDB" id="A0A2U8I5Y4"/>
<keyword evidence="1" id="KW-0680">Restriction system</keyword>
<dbReference type="GO" id="GO:0009307">
    <property type="term" value="P:DNA restriction-modification system"/>
    <property type="evidence" value="ECO:0007669"/>
    <property type="project" value="UniProtKB-KW"/>
</dbReference>
<keyword evidence="5" id="KW-1185">Reference proteome</keyword>
<keyword evidence="2" id="KW-0238">DNA-binding</keyword>
<organism evidence="4 5">
    <name type="scientific">Candidatus Fukatsuia symbiotica</name>
    <dbReference type="NCBI Taxonomy" id="1878942"/>
    <lineage>
        <taxon>Bacteria</taxon>
        <taxon>Pseudomonadati</taxon>
        <taxon>Pseudomonadota</taxon>
        <taxon>Gammaproteobacteria</taxon>
        <taxon>Enterobacterales</taxon>
        <taxon>Yersiniaceae</taxon>
        <taxon>Candidatus Fukatsuia</taxon>
    </lineage>
</organism>
<dbReference type="InterPro" id="IPR044946">
    <property type="entry name" value="Restrct_endonuc_typeI_TRD_sf"/>
</dbReference>
<dbReference type="GO" id="GO:0003677">
    <property type="term" value="F:DNA binding"/>
    <property type="evidence" value="ECO:0007669"/>
    <property type="project" value="UniProtKB-KW"/>
</dbReference>
<dbReference type="KEGG" id="fsm:CCS41_02685"/>
<dbReference type="InterPro" id="IPR022749">
    <property type="entry name" value="D12N6_MeTrfase_N"/>
</dbReference>
<dbReference type="Proteomes" id="UP000261875">
    <property type="component" value="Chromosome"/>
</dbReference>
<feature type="domain" description="N6 adenine-specific DNA methyltransferase N-terminal" evidence="3">
    <location>
        <begin position="22"/>
        <end position="72"/>
    </location>
</feature>
<accession>A0A2U8I5Y4</accession>
<name>A0A2U8I5Y4_9GAMM</name>
<dbReference type="Gene3D" id="3.90.220.20">
    <property type="entry name" value="DNA methylase specificity domains"/>
    <property type="match status" value="1"/>
</dbReference>
<dbReference type="Gene3D" id="1.10.287.1120">
    <property type="entry name" value="Bipartite methylase S protein"/>
    <property type="match status" value="1"/>
</dbReference>
<evidence type="ECO:0000313" key="5">
    <source>
        <dbReference type="Proteomes" id="UP000261875"/>
    </source>
</evidence>
<evidence type="ECO:0000256" key="1">
    <source>
        <dbReference type="ARBA" id="ARBA00022747"/>
    </source>
</evidence>
<evidence type="ECO:0000256" key="2">
    <source>
        <dbReference type="ARBA" id="ARBA00023125"/>
    </source>
</evidence>
<evidence type="ECO:0000313" key="4">
    <source>
        <dbReference type="EMBL" id="AWK13645.1"/>
    </source>
</evidence>
<gene>
    <name evidence="4" type="ORF">CCS41_02685</name>
</gene>
<reference evidence="4 5" key="1">
    <citation type="submission" date="2017-05" db="EMBL/GenBank/DDBJ databases">
        <title>Genome sequence of Candidatus Fukatsuia symbiotica and Candidatus Hamiltonella defensa from Acyrthosiphon pisum strain 5D.</title>
        <authorList>
            <person name="Patel V.A."/>
            <person name="Chevignon G."/>
            <person name="Russell J.A."/>
            <person name="Oliver K.M."/>
        </authorList>
    </citation>
    <scope>NUCLEOTIDE SEQUENCE [LARGE SCALE GENOMIC DNA]</scope>
    <source>
        <strain evidence="4 5">5D</strain>
    </source>
</reference>
<proteinExistence type="predicted"/>
<dbReference type="Pfam" id="PF12161">
    <property type="entry name" value="HsdM_N"/>
    <property type="match status" value="1"/>
</dbReference>